<dbReference type="NCBIfam" id="TIGR01891">
    <property type="entry name" value="amidohydrolases"/>
    <property type="match status" value="1"/>
</dbReference>
<dbReference type="PANTHER" id="PTHR11014:SF63">
    <property type="entry name" value="METALLOPEPTIDASE, PUTATIVE (AFU_ORTHOLOGUE AFUA_6G09600)-RELATED"/>
    <property type="match status" value="1"/>
</dbReference>
<keyword evidence="2" id="KW-0479">Metal-binding</keyword>
<dbReference type="Pfam" id="PF07687">
    <property type="entry name" value="M20_dimer"/>
    <property type="match status" value="1"/>
</dbReference>
<dbReference type="EC" id="3.5.1.32" evidence="4"/>
<dbReference type="SUPFAM" id="SSF55031">
    <property type="entry name" value="Bacterial exopeptidase dimerisation domain"/>
    <property type="match status" value="1"/>
</dbReference>
<dbReference type="Pfam" id="PF01546">
    <property type="entry name" value="Peptidase_M20"/>
    <property type="match status" value="1"/>
</dbReference>
<dbReference type="InterPro" id="IPR002933">
    <property type="entry name" value="Peptidase_M20"/>
</dbReference>
<keyword evidence="2" id="KW-0464">Manganese</keyword>
<gene>
    <name evidence="4" type="ordered locus">Marme_0940</name>
</gene>
<dbReference type="PATRIC" id="fig|717774.3.peg.982"/>
<dbReference type="EMBL" id="CP002583">
    <property type="protein sequence ID" value="ADZ90215.1"/>
    <property type="molecule type" value="Genomic_DNA"/>
</dbReference>
<evidence type="ECO:0000259" key="3">
    <source>
        <dbReference type="Pfam" id="PF07687"/>
    </source>
</evidence>
<sequence>MQFNDLILEVTKWRKEIHQHPELAFEEHKTSQKVAALLREFQLDDVFEGIGETGVVGVLKNGKGPCIGLRADMDALPMKELGECSHKSQHDGCMHACGHDGHTAMLLGAAKYLAQYKPFNGTVYFIFQPAEEGAAGAQKMIDDGLFERFNMDAVYGLHNWPGLPAGNIAVNEGAIMASVDTFEITIEGKGCHAAMPHLGIDPIISASELVLDLQTIVSRRISPLESAVVSVTTFHSGDAFNVIPEVASLTGCVRCLAPETRVRVEELMHEYIKGVNSANKGVKVTLVYRKGYPVTENHKEHAQIIYQNAKSLVGEEKVHFNLDPSMASEDFSFMLQERPGAYFWLGVDKKDEDVVSLHNPYYDFNDDVIETGVRFWCSLVERLVAPTCGS</sequence>
<feature type="binding site" evidence="2">
    <location>
        <position position="132"/>
    </location>
    <ligand>
        <name>Mn(2+)</name>
        <dbReference type="ChEBI" id="CHEBI:29035"/>
        <label>2</label>
    </ligand>
</feature>
<dbReference type="PANTHER" id="PTHR11014">
    <property type="entry name" value="PEPTIDASE M20 FAMILY MEMBER"/>
    <property type="match status" value="1"/>
</dbReference>
<dbReference type="CDD" id="cd05666">
    <property type="entry name" value="M20_Acy1-like"/>
    <property type="match status" value="1"/>
</dbReference>
<feature type="binding site" evidence="2">
    <location>
        <position position="99"/>
    </location>
    <ligand>
        <name>Mn(2+)</name>
        <dbReference type="ChEBI" id="CHEBI:29035"/>
        <label>2</label>
    </ligand>
</feature>
<dbReference type="PIRSF" id="PIRSF005962">
    <property type="entry name" value="Pept_M20D_amidohydro"/>
    <property type="match status" value="1"/>
</dbReference>
<name>F2K3W6_MARM1</name>
<evidence type="ECO:0000256" key="1">
    <source>
        <dbReference type="ARBA" id="ARBA00022801"/>
    </source>
</evidence>
<feature type="binding site" evidence="2">
    <location>
        <position position="97"/>
    </location>
    <ligand>
        <name>Mn(2+)</name>
        <dbReference type="ChEBI" id="CHEBI:29035"/>
        <label>2</label>
    </ligand>
</feature>
<dbReference type="HOGENOM" id="CLU_023257_0_1_6"/>
<dbReference type="RefSeq" id="WP_013660120.1">
    <property type="nucleotide sequence ID" value="NC_015276.1"/>
</dbReference>
<dbReference type="Proteomes" id="UP000001062">
    <property type="component" value="Chromosome"/>
</dbReference>
<dbReference type="InterPro" id="IPR011650">
    <property type="entry name" value="Peptidase_M20_dimer"/>
</dbReference>
<dbReference type="GO" id="GO:0047980">
    <property type="term" value="F:hippurate hydrolase activity"/>
    <property type="evidence" value="ECO:0007669"/>
    <property type="project" value="UniProtKB-EC"/>
</dbReference>
<dbReference type="GO" id="GO:0050118">
    <property type="term" value="F:N-acetyldiaminopimelate deacetylase activity"/>
    <property type="evidence" value="ECO:0007669"/>
    <property type="project" value="UniProtKB-ARBA"/>
</dbReference>
<proteinExistence type="predicted"/>
<dbReference type="STRING" id="717774.Marme_0940"/>
<dbReference type="SUPFAM" id="SSF53187">
    <property type="entry name" value="Zn-dependent exopeptidases"/>
    <property type="match status" value="1"/>
</dbReference>
<dbReference type="AlphaFoldDB" id="F2K3W6"/>
<evidence type="ECO:0000313" key="5">
    <source>
        <dbReference type="Proteomes" id="UP000001062"/>
    </source>
</evidence>
<dbReference type="OrthoDB" id="9777385at2"/>
<dbReference type="GO" id="GO:0046872">
    <property type="term" value="F:metal ion binding"/>
    <property type="evidence" value="ECO:0007669"/>
    <property type="project" value="UniProtKB-KW"/>
</dbReference>
<comment type="cofactor">
    <cofactor evidence="2">
        <name>Mn(2+)</name>
        <dbReference type="ChEBI" id="CHEBI:29035"/>
    </cofactor>
    <text evidence="2">The Mn(2+) ion enhances activity.</text>
</comment>
<feature type="domain" description="Peptidase M20 dimerisation" evidence="3">
    <location>
        <begin position="181"/>
        <end position="275"/>
    </location>
</feature>
<protein>
    <submittedName>
        <fullName evidence="4">Amidohydrolase</fullName>
        <ecNumber evidence="4">3.5.1.32</ecNumber>
    </submittedName>
</protein>
<accession>F2K3W6</accession>
<dbReference type="Gene3D" id="3.40.630.10">
    <property type="entry name" value="Zn peptidases"/>
    <property type="match status" value="1"/>
</dbReference>
<dbReference type="FunFam" id="3.30.70.360:FF:000001">
    <property type="entry name" value="N-acetyldiaminopimelate deacetylase"/>
    <property type="match status" value="1"/>
</dbReference>
<dbReference type="KEGG" id="mme:Marme_0940"/>
<dbReference type="InterPro" id="IPR036264">
    <property type="entry name" value="Bact_exopeptidase_dim_dom"/>
</dbReference>
<organism evidence="4 5">
    <name type="scientific">Marinomonas mediterranea (strain ATCC 700492 / JCM 21426 / NBRC 103028 / MMB-1)</name>
    <dbReference type="NCBI Taxonomy" id="717774"/>
    <lineage>
        <taxon>Bacteria</taxon>
        <taxon>Pseudomonadati</taxon>
        <taxon>Pseudomonadota</taxon>
        <taxon>Gammaproteobacteria</taxon>
        <taxon>Oceanospirillales</taxon>
        <taxon>Oceanospirillaceae</taxon>
        <taxon>Marinomonas</taxon>
    </lineage>
</organism>
<reference evidence="4 5" key="1">
    <citation type="journal article" date="2012" name="Stand. Genomic Sci.">
        <title>Complete genome sequence of the melanogenic marine bacterium Marinomonas mediterranea type strain (MMB-1(T)).</title>
        <authorList>
            <person name="Lucas-Elio P."/>
            <person name="Goodwin L."/>
            <person name="Woyke T."/>
            <person name="Pitluck S."/>
            <person name="Nolan M."/>
            <person name="Kyrpides N.C."/>
            <person name="Detter J.C."/>
            <person name="Copeland A."/>
            <person name="Teshima H."/>
            <person name="Bruce D."/>
            <person name="Detter C."/>
            <person name="Tapia R."/>
            <person name="Han S."/>
            <person name="Land M.L."/>
            <person name="Ivanova N."/>
            <person name="Mikhailova N."/>
            <person name="Johnston A.W."/>
            <person name="Sanchez-Amat A."/>
        </authorList>
    </citation>
    <scope>NUCLEOTIDE SEQUENCE [LARGE SCALE GENOMIC DNA]</scope>
    <source>
        <strain evidence="5">ATCC 700492 / JCM 21426 / NBRC 103028 / MMB-1</strain>
    </source>
</reference>
<evidence type="ECO:0000256" key="2">
    <source>
        <dbReference type="PIRSR" id="PIRSR005962-1"/>
    </source>
</evidence>
<feature type="binding site" evidence="2">
    <location>
        <position position="158"/>
    </location>
    <ligand>
        <name>Mn(2+)</name>
        <dbReference type="ChEBI" id="CHEBI:29035"/>
        <label>2</label>
    </ligand>
</feature>
<dbReference type="eggNOG" id="COG1473">
    <property type="taxonomic scope" value="Bacteria"/>
</dbReference>
<keyword evidence="1 4" id="KW-0378">Hydrolase</keyword>
<feature type="binding site" evidence="2">
    <location>
        <position position="358"/>
    </location>
    <ligand>
        <name>Mn(2+)</name>
        <dbReference type="ChEBI" id="CHEBI:29035"/>
        <label>2</label>
    </ligand>
</feature>
<dbReference type="GO" id="GO:0019877">
    <property type="term" value="P:diaminopimelate biosynthetic process"/>
    <property type="evidence" value="ECO:0007669"/>
    <property type="project" value="UniProtKB-ARBA"/>
</dbReference>
<evidence type="ECO:0000313" key="4">
    <source>
        <dbReference type="EMBL" id="ADZ90215.1"/>
    </source>
</evidence>
<dbReference type="InterPro" id="IPR017439">
    <property type="entry name" value="Amidohydrolase"/>
</dbReference>
<dbReference type="Gene3D" id="3.30.70.360">
    <property type="match status" value="1"/>
</dbReference>
<keyword evidence="5" id="KW-1185">Reference proteome</keyword>